<dbReference type="GO" id="GO:0090575">
    <property type="term" value="C:RNA polymerase II transcription regulator complex"/>
    <property type="evidence" value="ECO:0007669"/>
    <property type="project" value="TreeGrafter"/>
</dbReference>
<evidence type="ECO:0000256" key="4">
    <source>
        <dbReference type="SAM" id="MobiDB-lite"/>
    </source>
</evidence>
<dbReference type="SUPFAM" id="SSF57959">
    <property type="entry name" value="Leucine zipper domain"/>
    <property type="match status" value="1"/>
</dbReference>
<evidence type="ECO:0000313" key="6">
    <source>
        <dbReference type="EMBL" id="KAJ1909650.1"/>
    </source>
</evidence>
<feature type="compositionally biased region" description="Polar residues" evidence="4">
    <location>
        <begin position="71"/>
        <end position="83"/>
    </location>
</feature>
<sequence>MSNPSVQRGSVFETDAKRKSQFSEATPHGPPAKVNHDRYTTAVHTAQKAESSDGNDDGAAPRKPGRKLITTDATSKRTAQNRAAQRAFRERKQRYVEELEEKVKALEQSNVHTAEQNSQLKVLVERLRNENSQLKGGAFTFDMTLPAATNSTASTVSPITSGPIPADLTHLLSQITSSRELSFGNLGTSNAFTTLPLSTLDPQQLLNVTSSPPASGATGTYGAVATAVPLVDGQADASQFGLTNALFSEYQPPSAPISHRSSANNLTGAAAAIGPASYTPAPVTTSSSPTHVAATYGDGDFLGNLGNPFTALPFADVYDFSAITMLNDPSQHGHLASQPPSASSQTVHSVYPNLFNLDAFTGAVKDGSGAPRMFSPTSPHQQAYPTGLSNYLTPPVTADHLNNTEFYNWLTTPSSTTATPESINNSNSQNNPMFAPQAASTPDYAGATPPSAPASAPWSNDPSPSPSHVIGSTPALQTVTKPNVASTRPSPPRQAPILLDQSEDLCKPACRMADSELDELCRELEVHAKCSEYKKMRKLIESQQAARKGLSVTGYSH</sequence>
<feature type="region of interest" description="Disordered" evidence="4">
    <location>
        <begin position="370"/>
        <end position="390"/>
    </location>
</feature>
<feature type="compositionally biased region" description="Polar residues" evidence="4">
    <location>
        <begin position="375"/>
        <end position="390"/>
    </location>
</feature>
<evidence type="ECO:0000313" key="7">
    <source>
        <dbReference type="Proteomes" id="UP001150569"/>
    </source>
</evidence>
<gene>
    <name evidence="6" type="primary">YAP1_2</name>
    <name evidence="6" type="ORF">IWQ60_011056</name>
</gene>
<comment type="subcellular location">
    <subcellularLocation>
        <location evidence="1">Nucleus</location>
    </subcellularLocation>
</comment>
<dbReference type="InterPro" id="IPR046347">
    <property type="entry name" value="bZIP_sf"/>
</dbReference>
<evidence type="ECO:0000259" key="5">
    <source>
        <dbReference type="PROSITE" id="PS50217"/>
    </source>
</evidence>
<evidence type="ECO:0000256" key="2">
    <source>
        <dbReference type="ARBA" id="ARBA00023242"/>
    </source>
</evidence>
<dbReference type="GO" id="GO:0001228">
    <property type="term" value="F:DNA-binding transcription activator activity, RNA polymerase II-specific"/>
    <property type="evidence" value="ECO:0007669"/>
    <property type="project" value="TreeGrafter"/>
</dbReference>
<feature type="region of interest" description="Disordered" evidence="4">
    <location>
        <begin position="412"/>
        <end position="496"/>
    </location>
</feature>
<dbReference type="Pfam" id="PF00170">
    <property type="entry name" value="bZIP_1"/>
    <property type="match status" value="1"/>
</dbReference>
<name>A0A9W8DLY7_9FUNG</name>
<dbReference type="PROSITE" id="PS00036">
    <property type="entry name" value="BZIP_BASIC"/>
    <property type="match status" value="1"/>
</dbReference>
<dbReference type="InterPro" id="IPR050936">
    <property type="entry name" value="AP-1-like"/>
</dbReference>
<organism evidence="6 7">
    <name type="scientific">Tieghemiomyces parasiticus</name>
    <dbReference type="NCBI Taxonomy" id="78921"/>
    <lineage>
        <taxon>Eukaryota</taxon>
        <taxon>Fungi</taxon>
        <taxon>Fungi incertae sedis</taxon>
        <taxon>Zoopagomycota</taxon>
        <taxon>Kickxellomycotina</taxon>
        <taxon>Dimargaritomycetes</taxon>
        <taxon>Dimargaritales</taxon>
        <taxon>Dimargaritaceae</taxon>
        <taxon>Tieghemiomyces</taxon>
    </lineage>
</organism>
<feature type="compositionally biased region" description="Low complexity" evidence="4">
    <location>
        <begin position="445"/>
        <end position="462"/>
    </location>
</feature>
<evidence type="ECO:0000256" key="3">
    <source>
        <dbReference type="SAM" id="Coils"/>
    </source>
</evidence>
<dbReference type="OrthoDB" id="2593073at2759"/>
<feature type="region of interest" description="Disordered" evidence="4">
    <location>
        <begin position="1"/>
        <end position="88"/>
    </location>
</feature>
<keyword evidence="7" id="KW-1185">Reference proteome</keyword>
<feature type="coiled-coil region" evidence="3">
    <location>
        <begin position="89"/>
        <end position="116"/>
    </location>
</feature>
<proteinExistence type="predicted"/>
<dbReference type="PANTHER" id="PTHR40621">
    <property type="entry name" value="TRANSCRIPTION FACTOR KAPC-RELATED"/>
    <property type="match status" value="1"/>
</dbReference>
<keyword evidence="3" id="KW-0175">Coiled coil</keyword>
<dbReference type="PANTHER" id="PTHR40621:SF6">
    <property type="entry name" value="AP-1-LIKE TRANSCRIPTION FACTOR YAP1-RELATED"/>
    <property type="match status" value="1"/>
</dbReference>
<feature type="domain" description="BZIP" evidence="5">
    <location>
        <begin position="71"/>
        <end position="134"/>
    </location>
</feature>
<protein>
    <submittedName>
        <fullName evidence="6">DNA-binding transcription factor yap1</fullName>
    </submittedName>
</protein>
<feature type="compositionally biased region" description="Polar residues" evidence="4">
    <location>
        <begin position="474"/>
        <end position="488"/>
    </location>
</feature>
<dbReference type="Gene3D" id="1.20.5.170">
    <property type="match status" value="1"/>
</dbReference>
<dbReference type="CDD" id="cd14688">
    <property type="entry name" value="bZIP_YAP"/>
    <property type="match status" value="1"/>
</dbReference>
<reference evidence="6" key="1">
    <citation type="submission" date="2022-07" db="EMBL/GenBank/DDBJ databases">
        <title>Phylogenomic reconstructions and comparative analyses of Kickxellomycotina fungi.</title>
        <authorList>
            <person name="Reynolds N.K."/>
            <person name="Stajich J.E."/>
            <person name="Barry K."/>
            <person name="Grigoriev I.V."/>
            <person name="Crous P."/>
            <person name="Smith M.E."/>
        </authorList>
    </citation>
    <scope>NUCLEOTIDE SEQUENCE</scope>
    <source>
        <strain evidence="6">RSA 861</strain>
    </source>
</reference>
<dbReference type="SMART" id="SM00338">
    <property type="entry name" value="BRLZ"/>
    <property type="match status" value="1"/>
</dbReference>
<comment type="caution">
    <text evidence="6">The sequence shown here is derived from an EMBL/GenBank/DDBJ whole genome shotgun (WGS) entry which is preliminary data.</text>
</comment>
<dbReference type="InterPro" id="IPR004827">
    <property type="entry name" value="bZIP"/>
</dbReference>
<dbReference type="GO" id="GO:0000976">
    <property type="term" value="F:transcription cis-regulatory region binding"/>
    <property type="evidence" value="ECO:0007669"/>
    <property type="project" value="InterPro"/>
</dbReference>
<dbReference type="AlphaFoldDB" id="A0A9W8DLY7"/>
<dbReference type="Proteomes" id="UP001150569">
    <property type="component" value="Unassembled WGS sequence"/>
</dbReference>
<keyword evidence="6" id="KW-0238">DNA-binding</keyword>
<keyword evidence="2" id="KW-0539">Nucleus</keyword>
<dbReference type="EMBL" id="JANBPT010001168">
    <property type="protein sequence ID" value="KAJ1909650.1"/>
    <property type="molecule type" value="Genomic_DNA"/>
</dbReference>
<dbReference type="PROSITE" id="PS50217">
    <property type="entry name" value="BZIP"/>
    <property type="match status" value="1"/>
</dbReference>
<accession>A0A9W8DLY7</accession>
<evidence type="ECO:0000256" key="1">
    <source>
        <dbReference type="ARBA" id="ARBA00004123"/>
    </source>
</evidence>
<feature type="compositionally biased region" description="Polar residues" evidence="4">
    <location>
        <begin position="421"/>
        <end position="432"/>
    </location>
</feature>